<evidence type="ECO:0000256" key="1">
    <source>
        <dbReference type="ARBA" id="ARBA00004123"/>
    </source>
</evidence>
<comment type="subcellular location">
    <subcellularLocation>
        <location evidence="2">Chromosome</location>
        <location evidence="2">Centromere</location>
        <location evidence="2">Kinetochore</location>
    </subcellularLocation>
    <subcellularLocation>
        <location evidence="1">Nucleus</location>
    </subcellularLocation>
</comment>
<dbReference type="GO" id="GO:0051383">
    <property type="term" value="P:kinetochore organization"/>
    <property type="evidence" value="ECO:0007669"/>
    <property type="project" value="TreeGrafter"/>
</dbReference>
<evidence type="ECO:0000256" key="10">
    <source>
        <dbReference type="ARBA" id="ARBA00023306"/>
    </source>
</evidence>
<evidence type="ECO:0000259" key="14">
    <source>
        <dbReference type="Pfam" id="PF18595"/>
    </source>
</evidence>
<dbReference type="EMBL" id="KN834762">
    <property type="protein sequence ID" value="KIK63909.1"/>
    <property type="molecule type" value="Genomic_DNA"/>
</dbReference>
<evidence type="ECO:0000259" key="13">
    <source>
        <dbReference type="Pfam" id="PF03800"/>
    </source>
</evidence>
<evidence type="ECO:0008006" key="17">
    <source>
        <dbReference type="Google" id="ProtNLM"/>
    </source>
</evidence>
<dbReference type="InterPro" id="IPR005549">
    <property type="entry name" value="Kinetochore_Nuf2_N"/>
</dbReference>
<dbReference type="GO" id="GO:0045132">
    <property type="term" value="P:meiotic chromosome segregation"/>
    <property type="evidence" value="ECO:0007669"/>
    <property type="project" value="TreeGrafter"/>
</dbReference>
<dbReference type="GO" id="GO:0051315">
    <property type="term" value="P:attachment of mitotic spindle microtubules to kinetochore"/>
    <property type="evidence" value="ECO:0007669"/>
    <property type="project" value="TreeGrafter"/>
</dbReference>
<keyword evidence="7" id="KW-0995">Kinetochore</keyword>
<evidence type="ECO:0000313" key="16">
    <source>
        <dbReference type="Proteomes" id="UP000053593"/>
    </source>
</evidence>
<dbReference type="Gene3D" id="1.10.418.60">
    <property type="entry name" value="Ncd80 complex, Nuf2 subunit"/>
    <property type="match status" value="1"/>
</dbReference>
<dbReference type="PANTHER" id="PTHR21650">
    <property type="entry name" value="MEMBRALIN/KINETOCHORE PROTEIN NUF2"/>
    <property type="match status" value="1"/>
</dbReference>
<evidence type="ECO:0000256" key="11">
    <source>
        <dbReference type="ARBA" id="ARBA00023328"/>
    </source>
</evidence>
<dbReference type="GO" id="GO:0044877">
    <property type="term" value="F:protein-containing complex binding"/>
    <property type="evidence" value="ECO:0007669"/>
    <property type="project" value="TreeGrafter"/>
</dbReference>
<evidence type="ECO:0000256" key="8">
    <source>
        <dbReference type="ARBA" id="ARBA00023054"/>
    </source>
</evidence>
<dbReference type="PANTHER" id="PTHR21650:SF2">
    <property type="entry name" value="KINETOCHORE PROTEIN NUF2"/>
    <property type="match status" value="1"/>
</dbReference>
<feature type="coiled-coil region" evidence="12">
    <location>
        <begin position="302"/>
        <end position="428"/>
    </location>
</feature>
<organism evidence="15 16">
    <name type="scientific">Collybiopsis luxurians FD-317 M1</name>
    <dbReference type="NCBI Taxonomy" id="944289"/>
    <lineage>
        <taxon>Eukaryota</taxon>
        <taxon>Fungi</taxon>
        <taxon>Dikarya</taxon>
        <taxon>Basidiomycota</taxon>
        <taxon>Agaricomycotina</taxon>
        <taxon>Agaricomycetes</taxon>
        <taxon>Agaricomycetidae</taxon>
        <taxon>Agaricales</taxon>
        <taxon>Marasmiineae</taxon>
        <taxon>Omphalotaceae</taxon>
        <taxon>Collybiopsis</taxon>
        <taxon>Collybiopsis luxurians</taxon>
    </lineage>
</organism>
<dbReference type="GO" id="GO:0051301">
    <property type="term" value="P:cell division"/>
    <property type="evidence" value="ECO:0007669"/>
    <property type="project" value="UniProtKB-KW"/>
</dbReference>
<keyword evidence="9" id="KW-0539">Nucleus</keyword>
<feature type="domain" description="Nuf2 DHR10-like" evidence="14">
    <location>
        <begin position="260"/>
        <end position="374"/>
    </location>
</feature>
<protein>
    <recommendedName>
        <fullName evidence="17">Kinetochore protein NUF2</fullName>
    </recommendedName>
</protein>
<gene>
    <name evidence="15" type="ORF">GYMLUDRAFT_423118</name>
</gene>
<evidence type="ECO:0000256" key="4">
    <source>
        <dbReference type="ARBA" id="ARBA00022454"/>
    </source>
</evidence>
<keyword evidence="5" id="KW-0132">Cell division</keyword>
<evidence type="ECO:0000256" key="9">
    <source>
        <dbReference type="ARBA" id="ARBA00023242"/>
    </source>
</evidence>
<dbReference type="Pfam" id="PF03800">
    <property type="entry name" value="Nuf2"/>
    <property type="match status" value="1"/>
</dbReference>
<evidence type="ECO:0000256" key="12">
    <source>
        <dbReference type="SAM" id="Coils"/>
    </source>
</evidence>
<evidence type="ECO:0000256" key="6">
    <source>
        <dbReference type="ARBA" id="ARBA00022776"/>
    </source>
</evidence>
<dbReference type="GO" id="GO:0005634">
    <property type="term" value="C:nucleus"/>
    <property type="evidence" value="ECO:0007669"/>
    <property type="project" value="UniProtKB-SubCell"/>
</dbReference>
<evidence type="ECO:0000256" key="2">
    <source>
        <dbReference type="ARBA" id="ARBA00004629"/>
    </source>
</evidence>
<dbReference type="AlphaFoldDB" id="A0A0D0CLP0"/>
<accession>A0A0D0CLP0</accession>
<keyword evidence="6" id="KW-0498">Mitosis</keyword>
<name>A0A0D0CLP0_9AGAR</name>
<sequence>MTNKGAVYPYMSIPDILSSFEGWGMVFEEERLLRPTPEFVEGVFCACLARVMGINPEDLLEPAQDAALISTIDEKDIYVRALRQNLLLHHLCRFASAARIEDFSAMDLIKPTKDRTLILLSAFINFVKFTEQLCEPFIKNLEERSDALLVERDKVSTEVGKVQKQIDGLKAKMAEDEPLCEELRAKNSELLTHLVQTKKSQLAVVQAVDELKAQKTDLLNRKESLRVEIEAVSDTNRRIGGRIVQSPERVKRSIATMSTSTVEYKKMVATNETKIRDLQAKINALIVIEQDLRSCVDQLQVVEKESASLQELQQDLGELKDQLDDKNIERNELQLKQERVIKQLENAHAKLSLTQQRAADKKEANERILKRLQEEYDQMDEERKENDLQLAEVRKEADELEEKMAEHLKASEEELNSLLKEYWALRRATEVYMETLANSLNLRIES</sequence>
<keyword evidence="8 12" id="KW-0175">Coiled coil</keyword>
<comment type="similarity">
    <text evidence="3">Belongs to the NUF2 family.</text>
</comment>
<dbReference type="OrthoDB" id="8194677at2759"/>
<dbReference type="Proteomes" id="UP000053593">
    <property type="component" value="Unassembled WGS sequence"/>
</dbReference>
<dbReference type="InterPro" id="IPR038275">
    <property type="entry name" value="Nuf2_N_sf"/>
</dbReference>
<dbReference type="GO" id="GO:0031262">
    <property type="term" value="C:Ndc80 complex"/>
    <property type="evidence" value="ECO:0007669"/>
    <property type="project" value="InterPro"/>
</dbReference>
<evidence type="ECO:0000256" key="3">
    <source>
        <dbReference type="ARBA" id="ARBA00005498"/>
    </source>
</evidence>
<dbReference type="GO" id="GO:0007052">
    <property type="term" value="P:mitotic spindle organization"/>
    <property type="evidence" value="ECO:0007669"/>
    <property type="project" value="TreeGrafter"/>
</dbReference>
<proteinExistence type="inferred from homology"/>
<reference evidence="15 16" key="1">
    <citation type="submission" date="2014-04" db="EMBL/GenBank/DDBJ databases">
        <title>Evolutionary Origins and Diversification of the Mycorrhizal Mutualists.</title>
        <authorList>
            <consortium name="DOE Joint Genome Institute"/>
            <consortium name="Mycorrhizal Genomics Consortium"/>
            <person name="Kohler A."/>
            <person name="Kuo A."/>
            <person name="Nagy L.G."/>
            <person name="Floudas D."/>
            <person name="Copeland A."/>
            <person name="Barry K.W."/>
            <person name="Cichocki N."/>
            <person name="Veneault-Fourrey C."/>
            <person name="LaButti K."/>
            <person name="Lindquist E.A."/>
            <person name="Lipzen A."/>
            <person name="Lundell T."/>
            <person name="Morin E."/>
            <person name="Murat C."/>
            <person name="Riley R."/>
            <person name="Ohm R."/>
            <person name="Sun H."/>
            <person name="Tunlid A."/>
            <person name="Henrissat B."/>
            <person name="Grigoriev I.V."/>
            <person name="Hibbett D.S."/>
            <person name="Martin F."/>
        </authorList>
    </citation>
    <scope>NUCLEOTIDE SEQUENCE [LARGE SCALE GENOMIC DNA]</scope>
    <source>
        <strain evidence="15 16">FD-317 M1</strain>
    </source>
</reference>
<dbReference type="HOGENOM" id="CLU_025461_1_0_1"/>
<keyword evidence="10" id="KW-0131">Cell cycle</keyword>
<keyword evidence="11" id="KW-0137">Centromere</keyword>
<keyword evidence="4" id="KW-0158">Chromosome</keyword>
<evidence type="ECO:0000313" key="15">
    <source>
        <dbReference type="EMBL" id="KIK63909.1"/>
    </source>
</evidence>
<feature type="domain" description="Kinetochore protein Nuf2 N-terminal" evidence="13">
    <location>
        <begin position="8"/>
        <end position="142"/>
    </location>
</feature>
<evidence type="ECO:0000256" key="5">
    <source>
        <dbReference type="ARBA" id="ARBA00022618"/>
    </source>
</evidence>
<dbReference type="InterPro" id="IPR041112">
    <property type="entry name" value="Nuf2_DHR10-like"/>
</dbReference>
<keyword evidence="16" id="KW-1185">Reference proteome</keyword>
<dbReference type="Pfam" id="PF18595">
    <property type="entry name" value="Nuf2_DHR10-like"/>
    <property type="match status" value="1"/>
</dbReference>
<evidence type="ECO:0000256" key="7">
    <source>
        <dbReference type="ARBA" id="ARBA00022838"/>
    </source>
</evidence>